<dbReference type="FunFam" id="2.130.10.10:FF:000400">
    <property type="entry name" value="Elongator acetyltransferase complex subunit 2"/>
    <property type="match status" value="1"/>
</dbReference>
<dbReference type="Gene3D" id="2.130.10.10">
    <property type="entry name" value="YVTN repeat-like/Quinoprotein amine dehydrogenase"/>
    <property type="match status" value="5"/>
</dbReference>
<dbReference type="InterPro" id="IPR037289">
    <property type="entry name" value="Elp2"/>
</dbReference>
<evidence type="ECO:0000256" key="10">
    <source>
        <dbReference type="ARBA" id="ARBA00023242"/>
    </source>
</evidence>
<dbReference type="AlphaFoldDB" id="A0A4S2JAK4"/>
<accession>A0A4S2JAK4</accession>
<dbReference type="PANTHER" id="PTHR44111">
    <property type="entry name" value="ELONGATOR COMPLEX PROTEIN 2"/>
    <property type="match status" value="1"/>
</dbReference>
<feature type="repeat" description="WD" evidence="11">
    <location>
        <begin position="221"/>
        <end position="265"/>
    </location>
</feature>
<keyword evidence="8" id="KW-0819">tRNA processing</keyword>
<evidence type="ECO:0000256" key="6">
    <source>
        <dbReference type="ARBA" id="ARBA00022490"/>
    </source>
</evidence>
<proteinExistence type="inferred from homology"/>
<dbReference type="EMBL" id="QBLH01003863">
    <property type="protein sequence ID" value="TGZ32421.1"/>
    <property type="molecule type" value="Genomic_DNA"/>
</dbReference>
<dbReference type="PANTHER" id="PTHR44111:SF1">
    <property type="entry name" value="ELONGATOR COMPLEX PROTEIN 2"/>
    <property type="match status" value="1"/>
</dbReference>
<dbReference type="SUPFAM" id="SSF50998">
    <property type="entry name" value="Quinoprotein alcohol dehydrogenase-like"/>
    <property type="match status" value="1"/>
</dbReference>
<reference evidence="12 13" key="1">
    <citation type="journal article" date="2019" name="Philos. Trans. R. Soc. Lond., B, Biol. Sci.">
        <title>Ant behaviour and brain gene expression of defending hosts depend on the ecological success of the intruding social parasite.</title>
        <authorList>
            <person name="Kaur R."/>
            <person name="Stoldt M."/>
            <person name="Jongepier E."/>
            <person name="Feldmeyer B."/>
            <person name="Menzel F."/>
            <person name="Bornberg-Bauer E."/>
            <person name="Foitzik S."/>
        </authorList>
    </citation>
    <scope>NUCLEOTIDE SEQUENCE [LARGE SCALE GENOMIC DNA]</scope>
    <source>
        <tissue evidence="12">Whole body</tissue>
    </source>
</reference>
<name>A0A4S2JAK4_9HYME</name>
<evidence type="ECO:0000256" key="8">
    <source>
        <dbReference type="ARBA" id="ARBA00022694"/>
    </source>
</evidence>
<feature type="repeat" description="WD" evidence="11">
    <location>
        <begin position="652"/>
        <end position="693"/>
    </location>
</feature>
<dbReference type="STRING" id="300112.A0A4S2JAK4"/>
<feature type="repeat" description="WD" evidence="11">
    <location>
        <begin position="400"/>
        <end position="430"/>
    </location>
</feature>
<keyword evidence="6" id="KW-0963">Cytoplasm</keyword>
<dbReference type="UniPathway" id="UPA00988"/>
<comment type="caution">
    <text evidence="12">The sequence shown here is derived from an EMBL/GenBank/DDBJ whole genome shotgun (WGS) entry which is preliminary data.</text>
</comment>
<evidence type="ECO:0000256" key="3">
    <source>
        <dbReference type="ARBA" id="ARBA00005043"/>
    </source>
</evidence>
<keyword evidence="10" id="KW-0539">Nucleus</keyword>
<evidence type="ECO:0000256" key="5">
    <source>
        <dbReference type="ARBA" id="ARBA00020267"/>
    </source>
</evidence>
<dbReference type="GO" id="GO:0033588">
    <property type="term" value="C:elongator holoenzyme complex"/>
    <property type="evidence" value="ECO:0007669"/>
    <property type="project" value="InterPro"/>
</dbReference>
<dbReference type="SUPFAM" id="SSF50978">
    <property type="entry name" value="WD40 repeat-like"/>
    <property type="match status" value="1"/>
</dbReference>
<keyword evidence="7 11" id="KW-0853">WD repeat</keyword>
<dbReference type="InterPro" id="IPR036322">
    <property type="entry name" value="WD40_repeat_dom_sf"/>
</dbReference>
<dbReference type="GO" id="GO:0005737">
    <property type="term" value="C:cytoplasm"/>
    <property type="evidence" value="ECO:0007669"/>
    <property type="project" value="UniProtKB-SubCell"/>
</dbReference>
<keyword evidence="13" id="KW-1185">Reference proteome</keyword>
<comment type="subcellular location">
    <subcellularLocation>
        <location evidence="2">Cytoplasm</location>
    </subcellularLocation>
    <subcellularLocation>
        <location evidence="1">Nucleus</location>
    </subcellularLocation>
</comment>
<evidence type="ECO:0000256" key="7">
    <source>
        <dbReference type="ARBA" id="ARBA00022574"/>
    </source>
</evidence>
<dbReference type="InterPro" id="IPR015943">
    <property type="entry name" value="WD40/YVTN_repeat-like_dom_sf"/>
</dbReference>
<dbReference type="PROSITE" id="PS50082">
    <property type="entry name" value="WD_REPEATS_2"/>
    <property type="match status" value="3"/>
</dbReference>
<evidence type="ECO:0000256" key="2">
    <source>
        <dbReference type="ARBA" id="ARBA00004496"/>
    </source>
</evidence>
<keyword evidence="9" id="KW-0677">Repeat</keyword>
<dbReference type="GO" id="GO:0002098">
    <property type="term" value="P:tRNA wobble uridine modification"/>
    <property type="evidence" value="ECO:0007669"/>
    <property type="project" value="InterPro"/>
</dbReference>
<dbReference type="InterPro" id="IPR001680">
    <property type="entry name" value="WD40_rpt"/>
</dbReference>
<evidence type="ECO:0000256" key="11">
    <source>
        <dbReference type="PROSITE-ProRule" id="PRU00221"/>
    </source>
</evidence>
<dbReference type="PRINTS" id="PR00320">
    <property type="entry name" value="GPROTEINBRPT"/>
</dbReference>
<evidence type="ECO:0000256" key="4">
    <source>
        <dbReference type="ARBA" id="ARBA00005881"/>
    </source>
</evidence>
<comment type="similarity">
    <text evidence="4">Belongs to the WD repeat ELP2 family.</text>
</comment>
<evidence type="ECO:0000313" key="12">
    <source>
        <dbReference type="EMBL" id="TGZ32421.1"/>
    </source>
</evidence>
<protein>
    <recommendedName>
        <fullName evidence="5">Elongator complex protein 2</fullName>
    </recommendedName>
</protein>
<dbReference type="GO" id="GO:0005634">
    <property type="term" value="C:nucleus"/>
    <property type="evidence" value="ECO:0007669"/>
    <property type="project" value="UniProtKB-SubCell"/>
</dbReference>
<dbReference type="Pfam" id="PF00400">
    <property type="entry name" value="WD40"/>
    <property type="match status" value="6"/>
</dbReference>
<gene>
    <name evidence="12" type="ORF">DBV15_04866</name>
</gene>
<dbReference type="PROSITE" id="PS50294">
    <property type="entry name" value="WD_REPEATS_REGION"/>
    <property type="match status" value="2"/>
</dbReference>
<dbReference type="InterPro" id="IPR020472">
    <property type="entry name" value="WD40_PAC1"/>
</dbReference>
<evidence type="ECO:0000313" key="13">
    <source>
        <dbReference type="Proteomes" id="UP000310200"/>
    </source>
</evidence>
<evidence type="ECO:0000256" key="9">
    <source>
        <dbReference type="ARBA" id="ARBA00022737"/>
    </source>
</evidence>
<evidence type="ECO:0000256" key="1">
    <source>
        <dbReference type="ARBA" id="ARBA00004123"/>
    </source>
</evidence>
<dbReference type="InterPro" id="IPR011047">
    <property type="entry name" value="Quinoprotein_ADH-like_sf"/>
</dbReference>
<comment type="pathway">
    <text evidence="3">tRNA modification; 5-methoxycarbonylmethyl-2-thiouridine-tRNA biosynthesis.</text>
</comment>
<sequence length="801" mass="91160">MPYTTYTACSCNRVPYCADWGINGLLCFGTRNAVAIYDPSQHIGRVTHTLHLHRDRVNTVHWIKRPRKVHEYQARELELLSGSVDGTVIIWSRTYSDCYESETTYLARTSMLNVGSTVAFADSLQLSDNIRVEFTKLLICTGSINGDIKLWLREEDVKDPKHIQTIDFGRQLPIYCRLTHLPDNKCPLLAVALEDASILLYTTRFDADSKLEPSFVKVQRLVGHEDWVICMDFTQDRDGNLFLATSSKDSTIRLWKISETVEESSSDELKLESNCFTTDDKQYNITLESVLCGHESWVYGVHWQPVETGCGKVNRQTMKLLSCSMDKTMIIWEPAEIMNGIWTEMVRVGEVGGNSLGFYGCKFGPDGPNGQHILAYGYQGSFHIWKWSQERNKWLPHPTPGGHFSEVVDLCWDPKGRFLITASADQTTRIHALWKNDAEFYEAWHEIARPQVHGYDMTCLAMLAPHIYASGADEKVVRIFTATSTFRNQLKSLANVEDFPSIKAHSAAVPSLGLTNKAMYVGENDEDTKNLATGNVYEPPTEEDLMQNTLWPETNKLYGHGYEIFRMAARHDGKLLATACKSTTQEHSAILLWDTDSWLQVQKLVHHQLTVTQMEFSPDDKYLLSVSRDRRWSLFKTTDAHYELIAASSKKDNPHSRIIWCCAWTQDSDYFATGSRDGKIAIWSINTIEDITPKMIIDVQNQSVTALCFAPKVRHRSYFLAIGYETGRIEFQTVCPAVKLCNAQSTVFSRKVTECDTSQAHHLTVKRLMFRPTNRYPNTFELASCSSDHSVKIHYIKLGFC</sequence>
<dbReference type="SMART" id="SM00320">
    <property type="entry name" value="WD40"/>
    <property type="match status" value="10"/>
</dbReference>
<organism evidence="12 13">
    <name type="scientific">Temnothorax longispinosus</name>
    <dbReference type="NCBI Taxonomy" id="300112"/>
    <lineage>
        <taxon>Eukaryota</taxon>
        <taxon>Metazoa</taxon>
        <taxon>Ecdysozoa</taxon>
        <taxon>Arthropoda</taxon>
        <taxon>Hexapoda</taxon>
        <taxon>Insecta</taxon>
        <taxon>Pterygota</taxon>
        <taxon>Neoptera</taxon>
        <taxon>Endopterygota</taxon>
        <taxon>Hymenoptera</taxon>
        <taxon>Apocrita</taxon>
        <taxon>Aculeata</taxon>
        <taxon>Formicoidea</taxon>
        <taxon>Formicidae</taxon>
        <taxon>Myrmicinae</taxon>
        <taxon>Temnothorax</taxon>
    </lineage>
</organism>
<dbReference type="Proteomes" id="UP000310200">
    <property type="component" value="Unassembled WGS sequence"/>
</dbReference>